<protein>
    <submittedName>
        <fullName evidence="2">Acid stress-induced BolA-like protein IbaG/YrbA, predicted regulator of iron metabolism</fullName>
    </submittedName>
</protein>
<accession>A0A1N7NLU4</accession>
<sequence length="79" mass="8753">MSSDITPNEILEVLQAEAPDVTWSVVDGYVKEITGVGEVFEGLNAVKRQQFVYKILNPYIVDGRLHAVSIQTYTPAEKA</sequence>
<dbReference type="SUPFAM" id="SSF82657">
    <property type="entry name" value="BolA-like"/>
    <property type="match status" value="1"/>
</dbReference>
<name>A0A1N7NLU4_9GAMM</name>
<dbReference type="AlphaFoldDB" id="A0A1N7NLU4"/>
<dbReference type="Gene3D" id="3.30.300.90">
    <property type="entry name" value="BolA-like"/>
    <property type="match status" value="1"/>
</dbReference>
<dbReference type="STRING" id="484498.SAMN05421686_107109"/>
<comment type="similarity">
    <text evidence="1">Belongs to the BolA/IbaG family.</text>
</comment>
<reference evidence="3" key="1">
    <citation type="submission" date="2017-01" db="EMBL/GenBank/DDBJ databases">
        <authorList>
            <person name="Varghese N."/>
            <person name="Submissions S."/>
        </authorList>
    </citation>
    <scope>NUCLEOTIDE SEQUENCE [LARGE SCALE GENOMIC DNA]</scope>
    <source>
        <strain evidence="3">DSM 24913</strain>
    </source>
</reference>
<dbReference type="Pfam" id="PF01722">
    <property type="entry name" value="BolA"/>
    <property type="match status" value="1"/>
</dbReference>
<organism evidence="2 3">
    <name type="scientific">Thalassolituus maritimus</name>
    <dbReference type="NCBI Taxonomy" id="484498"/>
    <lineage>
        <taxon>Bacteria</taxon>
        <taxon>Pseudomonadati</taxon>
        <taxon>Pseudomonadota</taxon>
        <taxon>Gammaproteobacteria</taxon>
        <taxon>Oceanospirillales</taxon>
        <taxon>Oceanospirillaceae</taxon>
        <taxon>Thalassolituus</taxon>
    </lineage>
</organism>
<dbReference type="InterPro" id="IPR002634">
    <property type="entry name" value="BolA"/>
</dbReference>
<evidence type="ECO:0000313" key="2">
    <source>
        <dbReference type="EMBL" id="SIS99198.1"/>
    </source>
</evidence>
<gene>
    <name evidence="2" type="ORF">SAMN05421686_107109</name>
</gene>
<proteinExistence type="inferred from homology"/>
<dbReference type="InterPro" id="IPR036065">
    <property type="entry name" value="BolA-like_sf"/>
</dbReference>
<keyword evidence="3" id="KW-1185">Reference proteome</keyword>
<evidence type="ECO:0000313" key="3">
    <source>
        <dbReference type="Proteomes" id="UP000185639"/>
    </source>
</evidence>
<dbReference type="OrthoDB" id="9812890at2"/>
<dbReference type="Proteomes" id="UP000185639">
    <property type="component" value="Unassembled WGS sequence"/>
</dbReference>
<evidence type="ECO:0000256" key="1">
    <source>
        <dbReference type="RuleBase" id="RU003860"/>
    </source>
</evidence>
<dbReference type="RefSeq" id="WP_068436037.1">
    <property type="nucleotide sequence ID" value="NZ_CAJWBH010000007.1"/>
</dbReference>
<dbReference type="EMBL" id="FTOH01000007">
    <property type="protein sequence ID" value="SIS99198.1"/>
    <property type="molecule type" value="Genomic_DNA"/>
</dbReference>